<evidence type="ECO:0008006" key="3">
    <source>
        <dbReference type="Google" id="ProtNLM"/>
    </source>
</evidence>
<name>A0A5N6WIN5_9EURO</name>
<evidence type="ECO:0000313" key="2">
    <source>
        <dbReference type="Proteomes" id="UP000325945"/>
    </source>
</evidence>
<sequence length="118" mass="12729">MAAKDVPAVPIHPDEVGIFAAHLLAECDLSEHNGAKYILNRPEDITGEQLVGHKFVDTLLDSGFRGPGQSRTVFGSIKYAAKTIWEGKCSTATTSKEVLELAAPERTPAEVLRSLLDV</sequence>
<dbReference type="Proteomes" id="UP000325945">
    <property type="component" value="Unassembled WGS sequence"/>
</dbReference>
<protein>
    <recommendedName>
        <fullName evidence="3">NmrA-like domain-containing protein</fullName>
    </recommendedName>
</protein>
<proteinExistence type="predicted"/>
<evidence type="ECO:0000313" key="1">
    <source>
        <dbReference type="EMBL" id="KAE8320418.1"/>
    </source>
</evidence>
<dbReference type="AlphaFoldDB" id="A0A5N6WIN5"/>
<keyword evidence="2" id="KW-1185">Reference proteome</keyword>
<gene>
    <name evidence="1" type="ORF">BDV39DRAFT_211681</name>
</gene>
<dbReference type="EMBL" id="ML741935">
    <property type="protein sequence ID" value="KAE8320418.1"/>
    <property type="molecule type" value="Genomic_DNA"/>
</dbReference>
<organism evidence="1 2">
    <name type="scientific">Aspergillus sergii</name>
    <dbReference type="NCBI Taxonomy" id="1034303"/>
    <lineage>
        <taxon>Eukaryota</taxon>
        <taxon>Fungi</taxon>
        <taxon>Dikarya</taxon>
        <taxon>Ascomycota</taxon>
        <taxon>Pezizomycotina</taxon>
        <taxon>Eurotiomycetes</taxon>
        <taxon>Eurotiomycetidae</taxon>
        <taxon>Eurotiales</taxon>
        <taxon>Aspergillaceae</taxon>
        <taxon>Aspergillus</taxon>
        <taxon>Aspergillus subgen. Circumdati</taxon>
    </lineage>
</organism>
<reference evidence="2" key="1">
    <citation type="submission" date="2019-04" db="EMBL/GenBank/DDBJ databases">
        <title>Friends and foes A comparative genomics studyof 23 Aspergillus species from section Flavi.</title>
        <authorList>
            <consortium name="DOE Joint Genome Institute"/>
            <person name="Kjaerbolling I."/>
            <person name="Vesth T."/>
            <person name="Frisvad J.C."/>
            <person name="Nybo J.L."/>
            <person name="Theobald S."/>
            <person name="Kildgaard S."/>
            <person name="Isbrandt T."/>
            <person name="Kuo A."/>
            <person name="Sato A."/>
            <person name="Lyhne E.K."/>
            <person name="Kogle M.E."/>
            <person name="Wiebenga A."/>
            <person name="Kun R.S."/>
            <person name="Lubbers R.J."/>
            <person name="Makela M.R."/>
            <person name="Barry K."/>
            <person name="Chovatia M."/>
            <person name="Clum A."/>
            <person name="Daum C."/>
            <person name="Haridas S."/>
            <person name="He G."/>
            <person name="LaButti K."/>
            <person name="Lipzen A."/>
            <person name="Mondo S."/>
            <person name="Riley R."/>
            <person name="Salamov A."/>
            <person name="Simmons B.A."/>
            <person name="Magnuson J.K."/>
            <person name="Henrissat B."/>
            <person name="Mortensen U.H."/>
            <person name="Larsen T.O."/>
            <person name="Devries R.P."/>
            <person name="Grigoriev I.V."/>
            <person name="Machida M."/>
            <person name="Baker S.E."/>
            <person name="Andersen M.R."/>
        </authorList>
    </citation>
    <scope>NUCLEOTIDE SEQUENCE [LARGE SCALE GENOMIC DNA]</scope>
    <source>
        <strain evidence="2">CBS 130017</strain>
    </source>
</reference>
<accession>A0A5N6WIN5</accession>